<evidence type="ECO:0000313" key="9">
    <source>
        <dbReference type="EMBL" id="GAA3976612.1"/>
    </source>
</evidence>
<keyword evidence="3 7" id="KW-0812">Transmembrane</keyword>
<protein>
    <recommendedName>
        <fullName evidence="7">Cell division protein FtsB</fullName>
    </recommendedName>
</protein>
<dbReference type="InterPro" id="IPR023081">
    <property type="entry name" value="Cell_div_FtsB"/>
</dbReference>
<dbReference type="Pfam" id="PF04977">
    <property type="entry name" value="DivIC"/>
    <property type="match status" value="1"/>
</dbReference>
<keyword evidence="7" id="KW-0997">Cell inner membrane</keyword>
<keyword evidence="4 7" id="KW-1133">Transmembrane helix</keyword>
<organism evidence="9 10">
    <name type="scientific">Allohahella marinimesophila</name>
    <dbReference type="NCBI Taxonomy" id="1054972"/>
    <lineage>
        <taxon>Bacteria</taxon>
        <taxon>Pseudomonadati</taxon>
        <taxon>Pseudomonadota</taxon>
        <taxon>Gammaproteobacteria</taxon>
        <taxon>Oceanospirillales</taxon>
        <taxon>Hahellaceae</taxon>
        <taxon>Allohahella</taxon>
    </lineage>
</organism>
<evidence type="ECO:0000256" key="8">
    <source>
        <dbReference type="SAM" id="Phobius"/>
    </source>
</evidence>
<dbReference type="EMBL" id="BAABBO010000019">
    <property type="protein sequence ID" value="GAA3976612.1"/>
    <property type="molecule type" value="Genomic_DNA"/>
</dbReference>
<evidence type="ECO:0000256" key="7">
    <source>
        <dbReference type="HAMAP-Rule" id="MF_00599"/>
    </source>
</evidence>
<comment type="subcellular location">
    <subcellularLocation>
        <location evidence="7">Cell inner membrane</location>
        <topology evidence="7">Single-pass type II membrane protein</topology>
    </subcellularLocation>
    <text evidence="7">Localizes to the division septum.</text>
</comment>
<gene>
    <name evidence="7" type="primary">ftsB</name>
    <name evidence="9" type="ORF">GCM10022278_36840</name>
</gene>
<feature type="topological domain" description="Periplasmic" evidence="7">
    <location>
        <begin position="46"/>
        <end position="113"/>
    </location>
</feature>
<comment type="function">
    <text evidence="7">Essential cell division protein. May link together the upstream cell division proteins, which are predominantly cytoplasmic, with the downstream cell division proteins, which are predominantly periplasmic.</text>
</comment>
<reference evidence="10" key="1">
    <citation type="journal article" date="2019" name="Int. J. Syst. Evol. Microbiol.">
        <title>The Global Catalogue of Microorganisms (GCM) 10K type strain sequencing project: providing services to taxonomists for standard genome sequencing and annotation.</title>
        <authorList>
            <consortium name="The Broad Institute Genomics Platform"/>
            <consortium name="The Broad Institute Genome Sequencing Center for Infectious Disease"/>
            <person name="Wu L."/>
            <person name="Ma J."/>
        </authorList>
    </citation>
    <scope>NUCLEOTIDE SEQUENCE [LARGE SCALE GENOMIC DNA]</scope>
    <source>
        <strain evidence="10">JCM 17555</strain>
    </source>
</reference>
<dbReference type="Proteomes" id="UP001501337">
    <property type="component" value="Unassembled WGS sequence"/>
</dbReference>
<evidence type="ECO:0000256" key="1">
    <source>
        <dbReference type="ARBA" id="ARBA00022475"/>
    </source>
</evidence>
<dbReference type="PANTHER" id="PTHR37485:SF1">
    <property type="entry name" value="CELL DIVISION PROTEIN FTSB"/>
    <property type="match status" value="1"/>
</dbReference>
<feature type="topological domain" description="Cytoplasmic" evidence="7">
    <location>
        <begin position="1"/>
        <end position="27"/>
    </location>
</feature>
<dbReference type="RefSeq" id="WP_344809238.1">
    <property type="nucleotide sequence ID" value="NZ_BAABBO010000019.1"/>
</dbReference>
<dbReference type="InterPro" id="IPR007060">
    <property type="entry name" value="FtsL/DivIC"/>
</dbReference>
<keyword evidence="2 7" id="KW-0132">Cell division</keyword>
<keyword evidence="1 7" id="KW-1003">Cell membrane</keyword>
<name>A0ABP7Q5B6_9GAMM</name>
<proteinExistence type="inferred from homology"/>
<keyword evidence="6 7" id="KW-0131">Cell cycle</keyword>
<evidence type="ECO:0000256" key="2">
    <source>
        <dbReference type="ARBA" id="ARBA00022618"/>
    </source>
</evidence>
<evidence type="ECO:0000313" key="10">
    <source>
        <dbReference type="Proteomes" id="UP001501337"/>
    </source>
</evidence>
<feature type="transmembrane region" description="Helical" evidence="8">
    <location>
        <begin position="20"/>
        <end position="39"/>
    </location>
</feature>
<comment type="similarity">
    <text evidence="7">Belongs to the FtsB family.</text>
</comment>
<evidence type="ECO:0000256" key="4">
    <source>
        <dbReference type="ARBA" id="ARBA00022989"/>
    </source>
</evidence>
<evidence type="ECO:0000256" key="5">
    <source>
        <dbReference type="ARBA" id="ARBA00023136"/>
    </source>
</evidence>
<accession>A0ABP7Q5B6</accession>
<evidence type="ECO:0000256" key="3">
    <source>
        <dbReference type="ARBA" id="ARBA00022692"/>
    </source>
</evidence>
<sequence length="113" mass="13099">MQPAGRSEFTDEQSRSPMVHVPYVQIVLWALLSVSVLYLQYRLWFAHGSLNSLSDIRYAIGVQAERNNQLLMRNEQLRAEVEELKHVDEVIAERAREQLGLIGHNETFYIVTD</sequence>
<comment type="caution">
    <text evidence="9">The sequence shown here is derived from an EMBL/GenBank/DDBJ whole genome shotgun (WGS) entry which is preliminary data.</text>
</comment>
<keyword evidence="10" id="KW-1185">Reference proteome</keyword>
<comment type="subunit">
    <text evidence="7">Part of a complex composed of FtsB, FtsL and FtsQ.</text>
</comment>
<keyword evidence="5 7" id="KW-0472">Membrane</keyword>
<dbReference type="HAMAP" id="MF_00599">
    <property type="entry name" value="FtsB"/>
    <property type="match status" value="1"/>
</dbReference>
<evidence type="ECO:0000256" key="6">
    <source>
        <dbReference type="ARBA" id="ARBA00023306"/>
    </source>
</evidence>
<dbReference type="PANTHER" id="PTHR37485">
    <property type="entry name" value="CELL DIVISION PROTEIN FTSB"/>
    <property type="match status" value="1"/>
</dbReference>